<comment type="caution">
    <text evidence="2">The sequence shown here is derived from an EMBL/GenBank/DDBJ whole genome shotgun (WGS) entry which is preliminary data.</text>
</comment>
<dbReference type="Gene3D" id="3.40.50.1240">
    <property type="entry name" value="Phosphoglycerate mutase-like"/>
    <property type="match status" value="1"/>
</dbReference>
<keyword evidence="3" id="KW-1185">Reference proteome</keyword>
<protein>
    <submittedName>
        <fullName evidence="2">Phosphohistidine phosphatase</fullName>
    </submittedName>
</protein>
<dbReference type="SUPFAM" id="SSF53254">
    <property type="entry name" value="Phosphoglycerate mutase-like"/>
    <property type="match status" value="1"/>
</dbReference>
<feature type="binding site" evidence="1">
    <location>
        <position position="58"/>
    </location>
    <ligand>
        <name>substrate</name>
    </ligand>
</feature>
<dbReference type="AlphaFoldDB" id="A0A918UX89"/>
<dbReference type="EMBL" id="BMWX01000009">
    <property type="protein sequence ID" value="GGZ39655.1"/>
    <property type="molecule type" value="Genomic_DNA"/>
</dbReference>
<dbReference type="SMART" id="SM00855">
    <property type="entry name" value="PGAM"/>
    <property type="match status" value="1"/>
</dbReference>
<evidence type="ECO:0000256" key="1">
    <source>
        <dbReference type="PIRSR" id="PIRSR613078-2"/>
    </source>
</evidence>
<organism evidence="2 3">
    <name type="scientific">Echinicola pacifica</name>
    <dbReference type="NCBI Taxonomy" id="346377"/>
    <lineage>
        <taxon>Bacteria</taxon>
        <taxon>Pseudomonadati</taxon>
        <taxon>Bacteroidota</taxon>
        <taxon>Cytophagia</taxon>
        <taxon>Cytophagales</taxon>
        <taxon>Cyclobacteriaceae</taxon>
        <taxon>Echinicola</taxon>
    </lineage>
</organism>
<dbReference type="InterPro" id="IPR029033">
    <property type="entry name" value="His_PPase_superfam"/>
</dbReference>
<evidence type="ECO:0000313" key="2">
    <source>
        <dbReference type="EMBL" id="GGZ39655.1"/>
    </source>
</evidence>
<dbReference type="InterPro" id="IPR013078">
    <property type="entry name" value="His_Pase_superF_clade-1"/>
</dbReference>
<evidence type="ECO:0000313" key="3">
    <source>
        <dbReference type="Proteomes" id="UP000619457"/>
    </source>
</evidence>
<dbReference type="RefSeq" id="WP_018476070.1">
    <property type="nucleotide sequence ID" value="NZ_BMWX01000009.1"/>
</dbReference>
<dbReference type="PANTHER" id="PTHR47623:SF1">
    <property type="entry name" value="OS09G0287300 PROTEIN"/>
    <property type="match status" value="1"/>
</dbReference>
<gene>
    <name evidence="2" type="primary">sixA</name>
    <name evidence="2" type="ORF">GCM10007049_36260</name>
</gene>
<dbReference type="PANTHER" id="PTHR47623">
    <property type="entry name" value="OS09G0287300 PROTEIN"/>
    <property type="match status" value="1"/>
</dbReference>
<proteinExistence type="predicted"/>
<sequence>MKKLILIRHAKSSWEDPLLDDHERPLNDRGHRDAPQMAHRLKEREVIADLIISSTAVRAKATAYITAERLDFPKEEILIRKDLYHTSENEMLKVLTRLPDTLNTVLLIGHNPGLNDLIIRLGGKIKDLPTAGQFAFSFDTSKWSEIDAENSKVWFVDHPKKVNH</sequence>
<dbReference type="Pfam" id="PF00300">
    <property type="entry name" value="His_Phos_1"/>
    <property type="match status" value="1"/>
</dbReference>
<reference evidence="2" key="2">
    <citation type="submission" date="2020-09" db="EMBL/GenBank/DDBJ databases">
        <authorList>
            <person name="Sun Q."/>
            <person name="Kim S."/>
        </authorList>
    </citation>
    <scope>NUCLEOTIDE SEQUENCE</scope>
    <source>
        <strain evidence="2">KCTC 12368</strain>
    </source>
</reference>
<reference evidence="2" key="1">
    <citation type="journal article" date="2014" name="Int. J. Syst. Evol. Microbiol.">
        <title>Complete genome sequence of Corynebacterium casei LMG S-19264T (=DSM 44701T), isolated from a smear-ripened cheese.</title>
        <authorList>
            <consortium name="US DOE Joint Genome Institute (JGI-PGF)"/>
            <person name="Walter F."/>
            <person name="Albersmeier A."/>
            <person name="Kalinowski J."/>
            <person name="Ruckert C."/>
        </authorList>
    </citation>
    <scope>NUCLEOTIDE SEQUENCE</scope>
    <source>
        <strain evidence="2">KCTC 12368</strain>
    </source>
</reference>
<accession>A0A918UX89</accession>
<dbReference type="CDD" id="cd07067">
    <property type="entry name" value="HP_PGM_like"/>
    <property type="match status" value="1"/>
</dbReference>
<dbReference type="Proteomes" id="UP000619457">
    <property type="component" value="Unassembled WGS sequence"/>
</dbReference>
<name>A0A918UX89_9BACT</name>